<evidence type="ECO:0000256" key="3">
    <source>
        <dbReference type="ARBA" id="ARBA00022490"/>
    </source>
</evidence>
<gene>
    <name evidence="10" type="ORF">HHI36_004185</name>
</gene>
<dbReference type="PROSITE" id="PS51180">
    <property type="entry name" value="BRO1"/>
    <property type="match status" value="1"/>
</dbReference>
<feature type="domain" description="Tyrosine specific protein phosphatases" evidence="8">
    <location>
        <begin position="1506"/>
        <end position="1584"/>
    </location>
</feature>
<keyword evidence="3" id="KW-0963">Cytoplasm</keyword>
<dbReference type="GO" id="GO:0005768">
    <property type="term" value="C:endosome"/>
    <property type="evidence" value="ECO:0007669"/>
    <property type="project" value="UniProtKB-SubCell"/>
</dbReference>
<dbReference type="SMART" id="SM00194">
    <property type="entry name" value="PTPc"/>
    <property type="match status" value="1"/>
</dbReference>
<evidence type="ECO:0000259" key="9">
    <source>
        <dbReference type="PROSITE" id="PS51180"/>
    </source>
</evidence>
<dbReference type="SMART" id="SM00404">
    <property type="entry name" value="PTPc_motif"/>
    <property type="match status" value="1"/>
</dbReference>
<dbReference type="InterPro" id="IPR004328">
    <property type="entry name" value="BRO1_dom"/>
</dbReference>
<dbReference type="InterPro" id="IPR038499">
    <property type="entry name" value="BRO1_sf"/>
</dbReference>
<dbReference type="PANTHER" id="PTHR23030:SF30">
    <property type="entry name" value="TYROSINE-PROTEIN PHOSPHATASE NON-RECEPTOR TYPE 23"/>
    <property type="match status" value="1"/>
</dbReference>
<dbReference type="PROSITE" id="PS50055">
    <property type="entry name" value="TYR_PHOSPHATASE_PTP"/>
    <property type="match status" value="1"/>
</dbReference>
<keyword evidence="11" id="KW-1185">Reference proteome</keyword>
<comment type="caution">
    <text evidence="10">The sequence shown here is derived from an EMBL/GenBank/DDBJ whole genome shotgun (WGS) entry which is preliminary data.</text>
</comment>
<dbReference type="Gene3D" id="3.90.190.10">
    <property type="entry name" value="Protein tyrosine phosphatase superfamily"/>
    <property type="match status" value="1"/>
</dbReference>
<dbReference type="PRINTS" id="PR00700">
    <property type="entry name" value="PRTYPHPHTASE"/>
</dbReference>
<keyword evidence="5" id="KW-0175">Coiled coil</keyword>
<reference evidence="10 11" key="1">
    <citation type="journal article" date="2021" name="BMC Biol.">
        <title>Horizontally acquired antibacterial genes associated with adaptive radiation of ladybird beetles.</title>
        <authorList>
            <person name="Li H.S."/>
            <person name="Tang X.F."/>
            <person name="Huang Y.H."/>
            <person name="Xu Z.Y."/>
            <person name="Chen M.L."/>
            <person name="Du X.Y."/>
            <person name="Qiu B.Y."/>
            <person name="Chen P.T."/>
            <person name="Zhang W."/>
            <person name="Slipinski A."/>
            <person name="Escalona H.E."/>
            <person name="Waterhouse R.M."/>
            <person name="Zwick A."/>
            <person name="Pang H."/>
        </authorList>
    </citation>
    <scope>NUCLEOTIDE SEQUENCE [LARGE SCALE GENOMIC DNA]</scope>
    <source>
        <strain evidence="10">SYSU2018</strain>
    </source>
</reference>
<evidence type="ECO:0000256" key="5">
    <source>
        <dbReference type="SAM" id="Coils"/>
    </source>
</evidence>
<dbReference type="CDD" id="cd09234">
    <property type="entry name" value="V_HD-PTP_like"/>
    <property type="match status" value="1"/>
</dbReference>
<feature type="compositionally biased region" description="Polar residues" evidence="6">
    <location>
        <begin position="1616"/>
        <end position="1626"/>
    </location>
</feature>
<dbReference type="GO" id="GO:0048666">
    <property type="term" value="P:neuron development"/>
    <property type="evidence" value="ECO:0007669"/>
    <property type="project" value="UniProtKB-ARBA"/>
</dbReference>
<evidence type="ECO:0008006" key="12">
    <source>
        <dbReference type="Google" id="ProtNLM"/>
    </source>
</evidence>
<dbReference type="Gene3D" id="1.25.40.280">
    <property type="entry name" value="alix/aip1 like domains"/>
    <property type="match status" value="1"/>
</dbReference>
<dbReference type="InterPro" id="IPR029021">
    <property type="entry name" value="Prot-tyrosine_phosphatase-like"/>
</dbReference>
<dbReference type="Pfam" id="PF03097">
    <property type="entry name" value="BRO1"/>
    <property type="match status" value="1"/>
</dbReference>
<accession>A0ABD2NQP5</accession>
<keyword evidence="4" id="KW-0967">Endosome</keyword>
<sequence length="1640" mass="183945">MEAVPRLPMISFELKTSTENPSFGQPLKQYIAQFYGEDPESYNNEIHNLESLRGAAVRATMDVEGIQLLKKYYCQLHFLKSRFPMEENQPASVYFSWKDNYSGLACSIPDIRFELMCILYNIGALHSKLGAMDQRTTPDGMKIACTHFQCAAWAFKVLQENYYQMVTYISSVEIVSFEELVCLAQAQECILEKSMMDNRKATIIAKVAAQVVDYYRRAQFVLKGGVDGSNNSDYMQIGVFKESMKYLNFKVDYHKCISLLYQGQEAEEQQKMGQRVALYQAAADQLEAARKIFTTMDNKQDIAEGLAFTSDVVEGKKKAAKNENDFIYHEEVPSKDTFEEIKGASLVKGTPFSISDVEVSGPDIFARLVPMEAHEASSLYSEKKAEVLRKYGELIENKDQKLAEFMSSMQIDFLNDMRQATGLPQDIVDRAAALSAKPNAIQELITSMTKLSNSYHEVESLLNEIQELLKEEDQSEKEYQKSVGERPPSIIATDLAREAAKYREAHTKANDSNQALHKAMVTHVSNLKTLSQPLTKLQHQIPSVKIPDPNIDAPALREIEMLLGKVEEMKTQRGVLWAQLRDALHKDDITGVLVTRQSSQSIDDIFKQELEKHQQLTTLIEQNASAQENIITAFIEAYAKFSNTRRYLHGIVTKRQSTINSLITSYDSYEDLLAKATKGIEFYTKLETNVTKLLQRIKSSCKVQQEEREQMLSKIVVPKKSEPIVPESNAPKLKDYLDSMKKSSGRIGAGQAGTGIGNYLPSDSQIWPPGVRPAPVGSEINDVSTVPYDSSTSNLAAEGYFMQNRSVPATDDKYLQQYGQNAQDPQTSNQFGATSFQVPPTGTDMDRMLEKRLAALSMNDKGGKVAYQQYNVQDYGNYNYGPYYNNYPTANDMSIMKQPVNSTFDQVPNVPQASTVYNAPASAASYAQHTQYIPTHYQQMNYPSNDQMNYPNDQVQYGHIYASGYATSQNFQNSGVATVQSGGYVNYGTGLSFQAAQPTNVYDSSFNTATRLVSSNNEPYKSSSYPSQPGQDGSTVAGTMSQGYPANLNAVQPYQSGGNIASSLNSTYQSGGNTATSLNNTYQSGGNTATSLNNIYQTNQLTNNYQMPNPDVPQNYPYYQTGYPSYDTVNPNAFPTSQQDQGTYNQQSVLSQYSEGYVGAGLIGQNEINPSSMYTQAGMNYVYNPNNTLSSNGGLTSPQCTHNPTDYSYIPNSTQVTADTPVKKETTLDLLSGLEFSISQIPLEPQQTKSEPEPKKAEEPKPPNVTMSKPLIEPTTDVQTEKKPTLSAMQQFEKIIASKALDSEEAKKLFRNEVDKYEKFVDVLTNKTLNGPTTLDLKWKEIQDNQESEGTKRIISVARCYPMKNRFPDILPYDHSRVLLGSTVDDYINASYIKDISPFVPPVIITQTPLQSTMMEFWTMIVEQRVEFVMCLLSDNEIGTEVYWPTERGKDICFSNMVISLQSVITKKYWNERLITISIPEKREFSTIVHLQFTDWPGSLFPVSPDPFVRYVREFITLYQQQRLHSYPMVIHCSSGIGKSGVACLLVFAILEATNSATLPDLTSLTNKITSFRKNILRDREHLKFAYQAFLVYMKQIISNGNLSKSVDNPIKEDNSSATSTNNDPLNSLDPFWASRREKR</sequence>
<organism evidence="10 11">
    <name type="scientific">Cryptolaemus montrouzieri</name>
    <dbReference type="NCBI Taxonomy" id="559131"/>
    <lineage>
        <taxon>Eukaryota</taxon>
        <taxon>Metazoa</taxon>
        <taxon>Ecdysozoa</taxon>
        <taxon>Arthropoda</taxon>
        <taxon>Hexapoda</taxon>
        <taxon>Insecta</taxon>
        <taxon>Pterygota</taxon>
        <taxon>Neoptera</taxon>
        <taxon>Endopterygota</taxon>
        <taxon>Coleoptera</taxon>
        <taxon>Polyphaga</taxon>
        <taxon>Cucujiformia</taxon>
        <taxon>Coccinelloidea</taxon>
        <taxon>Coccinellidae</taxon>
        <taxon>Scymninae</taxon>
        <taxon>Scymnini</taxon>
        <taxon>Cryptolaemus</taxon>
    </lineage>
</organism>
<evidence type="ECO:0000256" key="4">
    <source>
        <dbReference type="ARBA" id="ARBA00022753"/>
    </source>
</evidence>
<dbReference type="Pfam" id="PF13949">
    <property type="entry name" value="ALIX_LYPXL_bnd"/>
    <property type="match status" value="1"/>
</dbReference>
<protein>
    <recommendedName>
        <fullName evidence="12">Tyrosine-protein phosphatase non-receptor type 23</fullName>
    </recommendedName>
</protein>
<feature type="region of interest" description="Disordered" evidence="6">
    <location>
        <begin position="1608"/>
        <end position="1640"/>
    </location>
</feature>
<feature type="domain" description="Tyrosine-protein phosphatase" evidence="7">
    <location>
        <begin position="1364"/>
        <end position="1593"/>
    </location>
</feature>
<evidence type="ECO:0000256" key="2">
    <source>
        <dbReference type="ARBA" id="ARBA00004496"/>
    </source>
</evidence>
<evidence type="ECO:0000313" key="11">
    <source>
        <dbReference type="Proteomes" id="UP001516400"/>
    </source>
</evidence>
<feature type="region of interest" description="Disordered" evidence="6">
    <location>
        <begin position="1239"/>
        <end position="1270"/>
    </location>
</feature>
<dbReference type="InterPro" id="IPR003595">
    <property type="entry name" value="Tyr_Pase_cat"/>
</dbReference>
<feature type="region of interest" description="Disordered" evidence="6">
    <location>
        <begin position="1015"/>
        <end position="1041"/>
    </location>
</feature>
<name>A0ABD2NQP5_9CUCU</name>
<proteinExistence type="predicted"/>
<dbReference type="Proteomes" id="UP001516400">
    <property type="component" value="Unassembled WGS sequence"/>
</dbReference>
<dbReference type="PROSITE" id="PS50056">
    <property type="entry name" value="TYR_PHOSPHATASE_2"/>
    <property type="match status" value="1"/>
</dbReference>
<evidence type="ECO:0000259" key="7">
    <source>
        <dbReference type="PROSITE" id="PS50055"/>
    </source>
</evidence>
<dbReference type="InterPro" id="IPR000242">
    <property type="entry name" value="PTP_cat"/>
</dbReference>
<evidence type="ECO:0000256" key="1">
    <source>
        <dbReference type="ARBA" id="ARBA00004177"/>
    </source>
</evidence>
<dbReference type="Pfam" id="PF00102">
    <property type="entry name" value="Y_phosphatase"/>
    <property type="match status" value="1"/>
</dbReference>
<dbReference type="PANTHER" id="PTHR23030">
    <property type="entry name" value="PCD6 INTERACTING PROTEIN-RELATED"/>
    <property type="match status" value="1"/>
</dbReference>
<dbReference type="Gene3D" id="1.20.120.560">
    <property type="entry name" value="alix/aip1 in complex with the ypdl late domain"/>
    <property type="match status" value="1"/>
</dbReference>
<feature type="coiled-coil region" evidence="5">
    <location>
        <begin position="451"/>
        <end position="485"/>
    </location>
</feature>
<feature type="compositionally biased region" description="Polar residues" evidence="6">
    <location>
        <begin position="1239"/>
        <end position="1248"/>
    </location>
</feature>
<dbReference type="GO" id="GO:0009653">
    <property type="term" value="P:anatomical structure morphogenesis"/>
    <property type="evidence" value="ECO:0007669"/>
    <property type="project" value="UniProtKB-ARBA"/>
</dbReference>
<evidence type="ECO:0000313" key="10">
    <source>
        <dbReference type="EMBL" id="KAL3280960.1"/>
    </source>
</evidence>
<feature type="domain" description="BRO1" evidence="9">
    <location>
        <begin position="8"/>
        <end position="402"/>
    </location>
</feature>
<dbReference type="InterPro" id="IPR025304">
    <property type="entry name" value="ALIX_V_dom"/>
</dbReference>
<evidence type="ECO:0000259" key="8">
    <source>
        <dbReference type="PROSITE" id="PS50056"/>
    </source>
</evidence>
<dbReference type="SUPFAM" id="SSF52799">
    <property type="entry name" value="(Phosphotyrosine protein) phosphatases II"/>
    <property type="match status" value="1"/>
</dbReference>
<dbReference type="InterPro" id="IPR000387">
    <property type="entry name" value="Tyr_Pase_dom"/>
</dbReference>
<evidence type="ECO:0000256" key="6">
    <source>
        <dbReference type="SAM" id="MobiDB-lite"/>
    </source>
</evidence>
<dbReference type="SMART" id="SM01041">
    <property type="entry name" value="BRO1"/>
    <property type="match status" value="1"/>
</dbReference>
<dbReference type="EMBL" id="JABFTP020000144">
    <property type="protein sequence ID" value="KAL3280960.1"/>
    <property type="molecule type" value="Genomic_DNA"/>
</dbReference>
<feature type="compositionally biased region" description="Basic and acidic residues" evidence="6">
    <location>
        <begin position="1250"/>
        <end position="1261"/>
    </location>
</feature>
<comment type="subcellular location">
    <subcellularLocation>
        <location evidence="2">Cytoplasm</location>
    </subcellularLocation>
    <subcellularLocation>
        <location evidence="1">Endosome</location>
    </subcellularLocation>
</comment>
<dbReference type="Gene3D" id="1.20.140.50">
    <property type="entry name" value="alix/aip1 like domains"/>
    <property type="match status" value="1"/>
</dbReference>